<evidence type="ECO:0000313" key="7">
    <source>
        <dbReference type="EMBL" id="MFB5736359.1"/>
    </source>
</evidence>
<dbReference type="PROSITE" id="PS51007">
    <property type="entry name" value="CYTC"/>
    <property type="match status" value="1"/>
</dbReference>
<dbReference type="GO" id="GO:0009055">
    <property type="term" value="F:electron transfer activity"/>
    <property type="evidence" value="ECO:0007669"/>
    <property type="project" value="InterPro"/>
</dbReference>
<sequence>MNWFDKLLDWFSGFTDQWEKNGIKFTLYTMVAILIGGIFELVPPFFLSKTAEPISGIKPYNALELAGRDVYQKEGCNNCHTQMIRPFKWEVDRFDPQQAYGKDGYSKAGEFVYDHPFLWGSKRTGPDLAHESQIQPSAEWHKTHLMNPRDTAKGSVMPSYPWLFEESAKLDPAKVADHMRGLRKVGVPYTDADIEAAASLVSGKTEGDALIAYLLKLGKDGAELSKSLQ</sequence>
<dbReference type="NCBIfam" id="TIGR00781">
    <property type="entry name" value="ccoO"/>
    <property type="match status" value="1"/>
</dbReference>
<dbReference type="GO" id="GO:0020037">
    <property type="term" value="F:heme binding"/>
    <property type="evidence" value="ECO:0007669"/>
    <property type="project" value="InterPro"/>
</dbReference>
<organism evidence="8 9">
    <name type="scientific">Leptospira wolffii</name>
    <dbReference type="NCBI Taxonomy" id="409998"/>
    <lineage>
        <taxon>Bacteria</taxon>
        <taxon>Pseudomonadati</taxon>
        <taxon>Spirochaetota</taxon>
        <taxon>Spirochaetia</taxon>
        <taxon>Leptospirales</taxon>
        <taxon>Leptospiraceae</taxon>
        <taxon>Leptospira</taxon>
    </lineage>
</organism>
<proteinExistence type="predicted"/>
<protein>
    <submittedName>
        <fullName evidence="8">Cytochrome-c oxidase, cbb3-type subunit II</fullName>
    </submittedName>
</protein>
<gene>
    <name evidence="8" type="primary">ccoO</name>
    <name evidence="7" type="ORF">ACE5IX_07575</name>
    <name evidence="8" type="ORF">CH371_16240</name>
</gene>
<dbReference type="EMBL" id="JBHILJ010000003">
    <property type="protein sequence ID" value="MFB5736359.1"/>
    <property type="molecule type" value="Genomic_DNA"/>
</dbReference>
<dbReference type="RefSeq" id="WP_016544681.1">
    <property type="nucleotide sequence ID" value="NZ_JBHILI010000004.1"/>
</dbReference>
<keyword evidence="5" id="KW-0812">Transmembrane</keyword>
<keyword evidence="2 4" id="KW-0479">Metal-binding</keyword>
<feature type="transmembrane region" description="Helical" evidence="5">
    <location>
        <begin position="25"/>
        <end position="47"/>
    </location>
</feature>
<dbReference type="InterPro" id="IPR036909">
    <property type="entry name" value="Cyt_c-like_dom_sf"/>
</dbReference>
<evidence type="ECO:0000256" key="5">
    <source>
        <dbReference type="SAM" id="Phobius"/>
    </source>
</evidence>
<evidence type="ECO:0000313" key="8">
    <source>
        <dbReference type="EMBL" id="PJZ64676.1"/>
    </source>
</evidence>
<dbReference type="AlphaFoldDB" id="A0A2M9Z8C5"/>
<dbReference type="NCBIfam" id="NF011055">
    <property type="entry name" value="PRK14487.1"/>
    <property type="match status" value="1"/>
</dbReference>
<reference evidence="8 9" key="1">
    <citation type="submission" date="2017-07" db="EMBL/GenBank/DDBJ databases">
        <title>Leptospira spp. isolated from tropical soils.</title>
        <authorList>
            <person name="Thibeaux R."/>
            <person name="Iraola G."/>
            <person name="Ferres I."/>
            <person name="Bierque E."/>
            <person name="Girault D."/>
            <person name="Soupe-Gilbert M.-E."/>
            <person name="Picardeau M."/>
            <person name="Goarant C."/>
        </authorList>
    </citation>
    <scope>NUCLEOTIDE SEQUENCE [LARGE SCALE GENOMIC DNA]</scope>
    <source>
        <strain evidence="8 9">FH2-C-A2</strain>
    </source>
</reference>
<evidence type="ECO:0000259" key="6">
    <source>
        <dbReference type="PROSITE" id="PS51007"/>
    </source>
</evidence>
<keyword evidence="5" id="KW-1133">Transmembrane helix</keyword>
<dbReference type="Gene3D" id="1.10.760.10">
    <property type="entry name" value="Cytochrome c-like domain"/>
    <property type="match status" value="1"/>
</dbReference>
<keyword evidence="10" id="KW-1185">Reference proteome</keyword>
<evidence type="ECO:0000313" key="10">
    <source>
        <dbReference type="Proteomes" id="UP001580391"/>
    </source>
</evidence>
<name>A0A2M9Z8C5_9LEPT</name>
<dbReference type="Proteomes" id="UP001580391">
    <property type="component" value="Unassembled WGS sequence"/>
</dbReference>
<evidence type="ECO:0000313" key="9">
    <source>
        <dbReference type="Proteomes" id="UP000231912"/>
    </source>
</evidence>
<dbReference type="Proteomes" id="UP000231912">
    <property type="component" value="Unassembled WGS sequence"/>
</dbReference>
<comment type="caution">
    <text evidence="8">The sequence shown here is derived from an EMBL/GenBank/DDBJ whole genome shotgun (WGS) entry which is preliminary data.</text>
</comment>
<reference evidence="7 10" key="2">
    <citation type="submission" date="2024-09" db="EMBL/GenBank/DDBJ databases">
        <title>Taxonomic and Genotyping Characterization of Leptospira Strains isolated from Multiple Sources in Colombia highlights the importance of intermediate species.</title>
        <authorList>
            <person name="Torres Higuera L."/>
            <person name="Rojas Tapias D."/>
            <person name="Jimenez Velasquez S."/>
            <person name="Renjifo Ibanez C."/>
        </authorList>
    </citation>
    <scope>NUCLEOTIDE SEQUENCE [LARGE SCALE GENOMIC DNA]</scope>
    <source>
        <strain evidence="7 10">Lep080</strain>
    </source>
</reference>
<dbReference type="SUPFAM" id="SSF46626">
    <property type="entry name" value="Cytochrome c"/>
    <property type="match status" value="1"/>
</dbReference>
<dbReference type="Pfam" id="PF02433">
    <property type="entry name" value="FixO"/>
    <property type="match status" value="1"/>
</dbReference>
<evidence type="ECO:0000256" key="1">
    <source>
        <dbReference type="ARBA" id="ARBA00022617"/>
    </source>
</evidence>
<keyword evidence="3 4" id="KW-0408">Iron</keyword>
<dbReference type="EMBL" id="NPDT01000008">
    <property type="protein sequence ID" value="PJZ64676.1"/>
    <property type="molecule type" value="Genomic_DNA"/>
</dbReference>
<evidence type="ECO:0000256" key="4">
    <source>
        <dbReference type="PROSITE-ProRule" id="PRU00433"/>
    </source>
</evidence>
<dbReference type="GO" id="GO:0046872">
    <property type="term" value="F:metal ion binding"/>
    <property type="evidence" value="ECO:0007669"/>
    <property type="project" value="UniProtKB-KW"/>
</dbReference>
<dbReference type="InterPro" id="IPR009056">
    <property type="entry name" value="Cyt_c-like_dom"/>
</dbReference>
<keyword evidence="1 4" id="KW-0349">Heme</keyword>
<evidence type="ECO:0000256" key="3">
    <source>
        <dbReference type="ARBA" id="ARBA00023004"/>
    </source>
</evidence>
<feature type="domain" description="Cytochrome c" evidence="6">
    <location>
        <begin position="62"/>
        <end position="205"/>
    </location>
</feature>
<dbReference type="InterPro" id="IPR003468">
    <property type="entry name" value="Cyt_c_oxidase_monohaem-su/FixO"/>
</dbReference>
<evidence type="ECO:0000256" key="2">
    <source>
        <dbReference type="ARBA" id="ARBA00022723"/>
    </source>
</evidence>
<keyword evidence="5" id="KW-0472">Membrane</keyword>
<accession>A0A2M9Z8C5</accession>